<evidence type="ECO:0000256" key="5">
    <source>
        <dbReference type="ARBA" id="ARBA00023002"/>
    </source>
</evidence>
<dbReference type="InterPro" id="IPR009056">
    <property type="entry name" value="Cyt_c-like_dom"/>
</dbReference>
<keyword evidence="2 7" id="KW-0349">Heme</keyword>
<feature type="signal peptide" evidence="8">
    <location>
        <begin position="1"/>
        <end position="22"/>
    </location>
</feature>
<reference evidence="10" key="1">
    <citation type="submission" date="2023-07" db="EMBL/GenBank/DDBJ databases">
        <title>AMR profile of multidrug- resistance Chryseobacterium gambrini related strain.</title>
        <authorList>
            <person name="Kirdat K."/>
            <person name="Bhatt A."/>
            <person name="Kuyare S."/>
            <person name="Yadav A."/>
        </authorList>
    </citation>
    <scope>NUCLEOTIDE SEQUENCE</scope>
    <source>
        <strain evidence="10">APV-1</strain>
    </source>
</reference>
<dbReference type="PROSITE" id="PS51257">
    <property type="entry name" value="PROKAR_LIPOPROTEIN"/>
    <property type="match status" value="1"/>
</dbReference>
<evidence type="ECO:0000256" key="2">
    <source>
        <dbReference type="ARBA" id="ARBA00022617"/>
    </source>
</evidence>
<evidence type="ECO:0000256" key="8">
    <source>
        <dbReference type="SAM" id="SignalP"/>
    </source>
</evidence>
<feature type="chain" id="PRO_5047492891" evidence="8">
    <location>
        <begin position="23"/>
        <end position="399"/>
    </location>
</feature>
<comment type="caution">
    <text evidence="10">The sequence shown here is derived from an EMBL/GenBank/DDBJ whole genome shotgun (WGS) entry which is preliminary data.</text>
</comment>
<evidence type="ECO:0000313" key="10">
    <source>
        <dbReference type="EMBL" id="MDO3425977.1"/>
    </source>
</evidence>
<proteinExistence type="predicted"/>
<protein>
    <submittedName>
        <fullName evidence="10">Cytochrome c peroxidase</fullName>
    </submittedName>
</protein>
<dbReference type="PANTHER" id="PTHR30600:SF10">
    <property type="entry name" value="BLL6722 PROTEIN"/>
    <property type="match status" value="1"/>
</dbReference>
<dbReference type="EMBL" id="JAULSJ010000021">
    <property type="protein sequence ID" value="MDO3425977.1"/>
    <property type="molecule type" value="Genomic_DNA"/>
</dbReference>
<dbReference type="SUPFAM" id="SSF46626">
    <property type="entry name" value="Cytochrome c"/>
    <property type="match status" value="2"/>
</dbReference>
<dbReference type="Proteomes" id="UP001168128">
    <property type="component" value="Unassembled WGS sequence"/>
</dbReference>
<organism evidence="10 11">
    <name type="scientific">Chryseobacterium urinae</name>
    <dbReference type="NCBI Taxonomy" id="3058400"/>
    <lineage>
        <taxon>Bacteria</taxon>
        <taxon>Pseudomonadati</taxon>
        <taxon>Bacteroidota</taxon>
        <taxon>Flavobacteriia</taxon>
        <taxon>Flavobacteriales</taxon>
        <taxon>Weeksellaceae</taxon>
        <taxon>Chryseobacterium group</taxon>
        <taxon>Chryseobacterium</taxon>
    </lineage>
</organism>
<feature type="domain" description="Cytochrome c" evidence="9">
    <location>
        <begin position="78"/>
        <end position="187"/>
    </location>
</feature>
<evidence type="ECO:0000256" key="7">
    <source>
        <dbReference type="PROSITE-ProRule" id="PRU00433"/>
    </source>
</evidence>
<keyword evidence="10" id="KW-0575">Peroxidase</keyword>
<evidence type="ECO:0000256" key="3">
    <source>
        <dbReference type="ARBA" id="ARBA00022723"/>
    </source>
</evidence>
<evidence type="ECO:0000256" key="6">
    <source>
        <dbReference type="ARBA" id="ARBA00023004"/>
    </source>
</evidence>
<dbReference type="InterPro" id="IPR004852">
    <property type="entry name" value="Di-haem_cyt_c_peroxidsae"/>
</dbReference>
<keyword evidence="3 7" id="KW-0479">Metal-binding</keyword>
<evidence type="ECO:0000256" key="1">
    <source>
        <dbReference type="ARBA" id="ARBA00004196"/>
    </source>
</evidence>
<name>A0ABT8U6D3_9FLAO</name>
<dbReference type="GO" id="GO:0004601">
    <property type="term" value="F:peroxidase activity"/>
    <property type="evidence" value="ECO:0007669"/>
    <property type="project" value="UniProtKB-KW"/>
</dbReference>
<keyword evidence="4 8" id="KW-0732">Signal</keyword>
<evidence type="ECO:0000313" key="11">
    <source>
        <dbReference type="Proteomes" id="UP001168128"/>
    </source>
</evidence>
<keyword evidence="6 7" id="KW-0408">Iron</keyword>
<dbReference type="Pfam" id="PF03150">
    <property type="entry name" value="CCP_MauG"/>
    <property type="match status" value="1"/>
</dbReference>
<feature type="domain" description="Cytochrome c" evidence="9">
    <location>
        <begin position="244"/>
        <end position="384"/>
    </location>
</feature>
<sequence length="399" mass="43359">MKKLTSWLVPAFFTAVALYSCSGSDTYEATPVTQEEYPGILAAFGANINLSSLENYANQPKPAYITRDNTAGNPITDKGATLGRMLFYDKNLSKNNTISCSSCHKQELAFGDNAVASTGVNGTTGRHSMRLVNARFGNEMKFFWDERATNLEEQTTFPIQDHNEMGFSGTNGDGTLQDLIAKLQNIKYYQEMFKFVYGDATINQTRIQNALAQFIRSIQSFDSKYDAGRAASANDQQPFANFTAQENQGKNLFLAPPVFDATGNRTGGGLGCAACHAAPEFDIDPNSRNNGIIGKISGTGIDVFNTKAPSLRNITNSSGIENGQFMHTGNLTTLQQVIGHYGNINIAPGNTNLDPRLAPNGNGQKLNLTSTEVNAVIAFLKTLSGTDVYTNKKWSNPFK</sequence>
<dbReference type="Gene3D" id="1.10.760.10">
    <property type="entry name" value="Cytochrome c-like domain"/>
    <property type="match status" value="2"/>
</dbReference>
<evidence type="ECO:0000256" key="4">
    <source>
        <dbReference type="ARBA" id="ARBA00022729"/>
    </source>
</evidence>
<comment type="subcellular location">
    <subcellularLocation>
        <location evidence="1">Cell envelope</location>
    </subcellularLocation>
</comment>
<dbReference type="RefSeq" id="WP_302716564.1">
    <property type="nucleotide sequence ID" value="NZ_JAULSJ010000021.1"/>
</dbReference>
<keyword evidence="5" id="KW-0560">Oxidoreductase</keyword>
<keyword evidence="11" id="KW-1185">Reference proteome</keyword>
<accession>A0ABT8U6D3</accession>
<evidence type="ECO:0000259" key="9">
    <source>
        <dbReference type="PROSITE" id="PS51007"/>
    </source>
</evidence>
<dbReference type="PROSITE" id="PS51007">
    <property type="entry name" value="CYTC"/>
    <property type="match status" value="2"/>
</dbReference>
<dbReference type="PANTHER" id="PTHR30600">
    <property type="entry name" value="CYTOCHROME C PEROXIDASE-RELATED"/>
    <property type="match status" value="1"/>
</dbReference>
<dbReference type="InterPro" id="IPR051395">
    <property type="entry name" value="Cytochrome_c_Peroxidase/MauG"/>
</dbReference>
<gene>
    <name evidence="10" type="ORF">QWT87_13840</name>
</gene>
<dbReference type="InterPro" id="IPR036909">
    <property type="entry name" value="Cyt_c-like_dom_sf"/>
</dbReference>